<sequence length="239" mass="27398">MEPFRLDGILGVDRAKKAANKKIFHLRKIANLLRAVELLVVLFLISRFFVSVQLPEGVKSPGEYFKDLKLVLLSPRFVFVIGNLIVIALFAKSGQFSRHGSSSERNEFYSKFVEKSERLNHQAVQPLAEPCFQGKKAIFQKAKVNIVRAPARGACAVGSHRKTQSEKLSHWRLHEEKQVPEHELRRSETDINCMRMLGCSETLPTEGPFPEDSMSKEEFRQTVEAFIARQQRFLRNEED</sequence>
<keyword evidence="1" id="KW-1133">Transmembrane helix</keyword>
<accession>A0AAN7JYB3</accession>
<comment type="caution">
    <text evidence="2">The sequence shown here is derived from an EMBL/GenBank/DDBJ whole genome shotgun (WGS) entry which is preliminary data.</text>
</comment>
<dbReference type="AlphaFoldDB" id="A0AAN7JYB3"/>
<organism evidence="2 3">
    <name type="scientific">Trapa incisa</name>
    <dbReference type="NCBI Taxonomy" id="236973"/>
    <lineage>
        <taxon>Eukaryota</taxon>
        <taxon>Viridiplantae</taxon>
        <taxon>Streptophyta</taxon>
        <taxon>Embryophyta</taxon>
        <taxon>Tracheophyta</taxon>
        <taxon>Spermatophyta</taxon>
        <taxon>Magnoliopsida</taxon>
        <taxon>eudicotyledons</taxon>
        <taxon>Gunneridae</taxon>
        <taxon>Pentapetalae</taxon>
        <taxon>rosids</taxon>
        <taxon>malvids</taxon>
        <taxon>Myrtales</taxon>
        <taxon>Lythraceae</taxon>
        <taxon>Trapa</taxon>
    </lineage>
</organism>
<feature type="transmembrane region" description="Helical" evidence="1">
    <location>
        <begin position="31"/>
        <end position="50"/>
    </location>
</feature>
<name>A0AAN7JYB3_9MYRT</name>
<reference evidence="2 3" key="1">
    <citation type="journal article" date="2023" name="Hortic Res">
        <title>Pangenome of water caltrop reveals structural variations and asymmetric subgenome divergence after allopolyploidization.</title>
        <authorList>
            <person name="Zhang X."/>
            <person name="Chen Y."/>
            <person name="Wang L."/>
            <person name="Yuan Y."/>
            <person name="Fang M."/>
            <person name="Shi L."/>
            <person name="Lu R."/>
            <person name="Comes H.P."/>
            <person name="Ma Y."/>
            <person name="Chen Y."/>
            <person name="Huang G."/>
            <person name="Zhou Y."/>
            <person name="Zheng Z."/>
            <person name="Qiu Y."/>
        </authorList>
    </citation>
    <scope>NUCLEOTIDE SEQUENCE [LARGE SCALE GENOMIC DNA]</scope>
    <source>
        <tissue evidence="2">Roots</tissue>
    </source>
</reference>
<evidence type="ECO:0000313" key="2">
    <source>
        <dbReference type="EMBL" id="KAK4757230.1"/>
    </source>
</evidence>
<dbReference type="Proteomes" id="UP001345219">
    <property type="component" value="Chromosome 6"/>
</dbReference>
<proteinExistence type="predicted"/>
<gene>
    <name evidence="2" type="ORF">SAY87_007357</name>
</gene>
<evidence type="ECO:0000256" key="1">
    <source>
        <dbReference type="SAM" id="Phobius"/>
    </source>
</evidence>
<feature type="transmembrane region" description="Helical" evidence="1">
    <location>
        <begin position="70"/>
        <end position="91"/>
    </location>
</feature>
<dbReference type="PANTHER" id="PTHR33640">
    <property type="entry name" value="TRANSMEMBRANE PROTEIN"/>
    <property type="match status" value="1"/>
</dbReference>
<protein>
    <recommendedName>
        <fullName evidence="4">DUF4408 domain-containing protein</fullName>
    </recommendedName>
</protein>
<dbReference type="EMBL" id="JAXIOK010000013">
    <property type="protein sequence ID" value="KAK4757230.1"/>
    <property type="molecule type" value="Genomic_DNA"/>
</dbReference>
<keyword evidence="3" id="KW-1185">Reference proteome</keyword>
<evidence type="ECO:0008006" key="4">
    <source>
        <dbReference type="Google" id="ProtNLM"/>
    </source>
</evidence>
<keyword evidence="1" id="KW-0812">Transmembrane</keyword>
<keyword evidence="1" id="KW-0472">Membrane</keyword>
<dbReference type="PANTHER" id="PTHR33640:SF8">
    <property type="entry name" value="TRANSMEMBRANE PROTEIN"/>
    <property type="match status" value="1"/>
</dbReference>
<evidence type="ECO:0000313" key="3">
    <source>
        <dbReference type="Proteomes" id="UP001345219"/>
    </source>
</evidence>